<dbReference type="InterPro" id="IPR049391">
    <property type="entry name" value="FAS_pseudo-KR"/>
</dbReference>
<accession>A0A834KG95</accession>
<feature type="domain" description="Ketosynthase family 3 (KS3)" evidence="5">
    <location>
        <begin position="8"/>
        <end position="416"/>
    </location>
</feature>
<evidence type="ECO:0000259" key="6">
    <source>
        <dbReference type="PROSITE" id="PS52019"/>
    </source>
</evidence>
<gene>
    <name evidence="7" type="ORF">HZH68_005474</name>
</gene>
<feature type="region of interest" description="C-terminal hotdog fold" evidence="4">
    <location>
        <begin position="913"/>
        <end position="1051"/>
    </location>
</feature>
<dbReference type="SMART" id="SM00829">
    <property type="entry name" value="PKS_ER"/>
    <property type="match status" value="1"/>
</dbReference>
<dbReference type="GO" id="GO:0016491">
    <property type="term" value="F:oxidoreductase activity"/>
    <property type="evidence" value="ECO:0007669"/>
    <property type="project" value="UniProtKB-KW"/>
</dbReference>
<evidence type="ECO:0000313" key="8">
    <source>
        <dbReference type="Proteomes" id="UP000617340"/>
    </source>
</evidence>
<dbReference type="Pfam" id="PF16197">
    <property type="entry name" value="KAsynt_C_assoc"/>
    <property type="match status" value="1"/>
</dbReference>
<dbReference type="PROSITE" id="PS52019">
    <property type="entry name" value="PKS_MFAS_DH"/>
    <property type="match status" value="1"/>
</dbReference>
<dbReference type="InterPro" id="IPR014030">
    <property type="entry name" value="Ketoacyl_synth_N"/>
</dbReference>
<sequence>MAIENLDDDAIVISGISGRFPKSDNINELKENLLRGVDCVTADHTRWNINNKNIPSRIGTISHITKLDNVFFGVNTKLVTHMEPTSRIIMEATYEAVCDAGLNPAEIRNTNTAVFGTLTLSESDKSLFYEKLEQNGQNLLGCCRAMVSNRISFILGLTGTSCTLDSACTTSALAIAKAYETIKSGLCDNAIIDSGILVLHPQTSYHMYELGLLSADGVNRSFDAKASGFSRSESISIFFLQKAKDAKRIYVEVFNTITMNGESYIRNNCIFPKSEFQAKIMKQTLKQCGLKPSDINYIEADGMAIKEVDREELKAIDLVYGQDRTPSNPLLIGSIKSNIGHTYGNNTMNSIIKVIIAMETGVIPPNLHYDEPPEDAKCLRDGRVKVVTKPTPWTDGYAAVNTCSIGGSFSHIILKRYSKEKKKRELSPNNMPRLYVASGRSEKMISLIFDALKKNRGDDELGQLIYDINTIPINNSLFYGYTIFSEVEKKEPEKEIEEITSVLNESRDIWFIFSGMGSQWTGMGKSLMKISIFAEAIQKCDAVLKPRGYDIVKILCDEDPTIYDNIINCFLGIAAVQIGLVDILYAVGVKPNYMIGHSVGELGCSYADGCFTAEEMILSALSRGLASIESDLIHGTMAAVGLGYEQVRHLCPEDIDVACHNSADSSTISGPTESVKAFVKALQVLKMIPDNAVTIEISPHGLLQPILRKSLHENCINLSLTRRGHEDNTSLLLTSLGKLYNLGYLITPGKLYPRVLYPVSNGTPSISPLLDWEHSVDWYTNFYEDKNELNREQTIKINLTSPEYDFLKDFRIGGDMILPFSVYLKLICNVYANIIRRKDDDDTSIVFENIFIHNVLLRVPVDNDIGLIVMLMIGTNNFEIKNIHGNIIMSGNVKTTKVSAAEVPDTSSLQEESVILTKKDIYTDLLLRGYEYGEYYNVISELSSSCSNGTITWNENWSLLLEGLFQVLIFNSDSKNILMPYTIQRIVINTKQFTKEMNKSTLSIKYDKPLNVITCTGIAMNNVKFKEVASPDLSFKIQASEVRFIPNVDKMEMNMVDVCYVILELLSENIYENTKGKIIVMQETKQDQNNISECLEKTLKMTQENFEIQCIAKENLKQTLDQNFNLMIIDSTHFNDIKNFINNINTESFLLIIIKTEDQDRVITAFTNIRLNLVLKKNIAFDRTILFLRKLENAKKPIVIKSQDNCIDQLKKSLRDSRYDKVIFLMNTVTENNIFETLRALKEDSTISGPVESVKAFVKELQEKGIFAKAVPSGNIAYHSRYIAPAGPKLLEYLKKVLPHPKARSKRWLCTSVPKNEWDSDRARLSSAEYHTNNLLSSVLFEEVLTMLPNNAITIEIAPHGLLQAILKKSLHSDCVNLALTRRGHEDNTSLLLTTLGKLYNFGYPIALKELYPRIPYPVSKNTPLISPLVRWEHSTNWYVSFFEESNTASSAQKTFVLDLKSDKFKYLEDFRIGNDIIIPLSVYLHLVQDIQLSLGKDTDQFFIFENIIIHNVLLKVPDNDILKLVIMVSKGSGLFEILINNNIMIASGTITSTNMYPKEYPDVSSLKKEKQIYTREDFYTDLFMRGYEYGEFYKCVNRLSSTSSNGELTWNNSWVPLLEGLFQVQIFNSNNKHILMPSVIQKIVINMNEFKKETNEEKVVPMNYNKWINMIACTGIEMSGVEFTELTAENTGENLFMDEARFIPNVDETQMNMMDVCHIVLTLLSENICENDTRKIMLVQESESHDQDNILECFDNILETTKHNFEIKCVAKENLNQMLDEKFTLMIIDGTQFNDIRNIINNTDKESFLLIIVKMENQDKLIEALTYIGLNLILKKKIISGRTVLLLRKVEDSKKPIVIKNQDNCIDQLKKSLTDSKYDKVIFLVNTITEKNVFETLRVLKQEPGYKKLQIFDLQNSKAPKFSLENTFYQNQIKLNLRQNVLSSDNVWGAYSWVPLSKKSTSSSRWRANIEKSGSLTLTEELPLIKEKDKSIVKVEYAAFDLNIYEHWLDNDVSLDSQISITEYSGTDEKGRRVMGLVRNLTITNEIYLDPDFTWVIPNSLSFEDAAIMPQVYFAAFCILNSNKYWFTRIKTILIHFGASDLGQALINLSLSYKFDVYTTYETDAEKRVIQSIRPRIPDSHIISVNNYKHLLLDMTNGKGMDFVVASYSILNDLESSLDVVGCHRNIVLVYNSKISNHGTFGTNTFLKDIRMYSYCLQDLMNLSAKVKSNIGELMKKALQAGTLKPLISRKLHFPKATQEENKIEVNQRYGKVIVSPLKQAKSAHIVPSLCFDKDKCYFIVEGLDSFGMRLIKWLIDEGVTKLFVVSKETRKESEEYYLKKLCEHGERLVLQRGVDLTNVKVVQKLLKEASSLGQIGAIFDLQRANKEFLFSSFNSITITQIFDQESRRLCPSLEKFVVFEFYNENEASSEVFAMEKVCKQRSISGQHGILILIPNLFKITQSQLQPKAECYLELVNFLKQLKVLLKMNSSVIFLYHKIVKKTIVIENLEEEDMDEEEYDRKCFEKYLYVQQSTNELFT</sequence>
<name>A0A834KG95_VESGE</name>
<dbReference type="Proteomes" id="UP000617340">
    <property type="component" value="Unassembled WGS sequence"/>
</dbReference>
<keyword evidence="8" id="KW-1185">Reference proteome</keyword>
<dbReference type="InterPro" id="IPR036291">
    <property type="entry name" value="NAD(P)-bd_dom_sf"/>
</dbReference>
<dbReference type="PROSITE" id="PS00606">
    <property type="entry name" value="KS3_1"/>
    <property type="match status" value="1"/>
</dbReference>
<feature type="region of interest" description="N-terminal hotdog fold" evidence="4">
    <location>
        <begin position="774"/>
        <end position="900"/>
    </location>
</feature>
<dbReference type="GO" id="GO:0016787">
    <property type="term" value="F:hydrolase activity"/>
    <property type="evidence" value="ECO:0007669"/>
    <property type="project" value="UniProtKB-KW"/>
</dbReference>
<dbReference type="GO" id="GO:0006633">
    <property type="term" value="P:fatty acid biosynthetic process"/>
    <property type="evidence" value="ECO:0007669"/>
    <property type="project" value="UniProtKB-KW"/>
</dbReference>
<dbReference type="InterPro" id="IPR020841">
    <property type="entry name" value="PKS_Beta-ketoAc_synthase_dom"/>
</dbReference>
<dbReference type="InterPro" id="IPR013968">
    <property type="entry name" value="PKS_KR"/>
</dbReference>
<dbReference type="InterPro" id="IPR016035">
    <property type="entry name" value="Acyl_Trfase/lysoPLipase"/>
</dbReference>
<dbReference type="PANTHER" id="PTHR43775:SF23">
    <property type="entry name" value="FATTY ACID SYNTHASE 3"/>
    <property type="match status" value="1"/>
</dbReference>
<evidence type="ECO:0000256" key="3">
    <source>
        <dbReference type="ARBA" id="ARBA00022679"/>
    </source>
</evidence>
<proteinExistence type="predicted"/>
<keyword evidence="1" id="KW-0596">Phosphopantetheine</keyword>
<dbReference type="Pfam" id="PF08659">
    <property type="entry name" value="KR"/>
    <property type="match status" value="1"/>
</dbReference>
<dbReference type="InterPro" id="IPR020843">
    <property type="entry name" value="ER"/>
</dbReference>
<dbReference type="CDD" id="cd00833">
    <property type="entry name" value="PKS"/>
    <property type="match status" value="1"/>
</dbReference>
<evidence type="ECO:0008006" key="9">
    <source>
        <dbReference type="Google" id="ProtNLM"/>
    </source>
</evidence>
<dbReference type="SMART" id="SM00825">
    <property type="entry name" value="PKS_KS"/>
    <property type="match status" value="1"/>
</dbReference>
<dbReference type="SMART" id="SM00827">
    <property type="entry name" value="PKS_AT"/>
    <property type="match status" value="1"/>
</dbReference>
<dbReference type="Pfam" id="PF21149">
    <property type="entry name" value="FAS_pseudo-KR"/>
    <property type="match status" value="1"/>
</dbReference>
<dbReference type="Pfam" id="PF02801">
    <property type="entry name" value="Ketoacyl-synt_C"/>
    <property type="match status" value="1"/>
</dbReference>
<dbReference type="Gene3D" id="1.10.287.1960">
    <property type="match status" value="1"/>
</dbReference>
<dbReference type="Gene3D" id="3.30.70.3290">
    <property type="match status" value="3"/>
</dbReference>
<dbReference type="SUPFAM" id="SSF52151">
    <property type="entry name" value="FabD/lysophospholipase-like"/>
    <property type="match status" value="2"/>
</dbReference>
<dbReference type="PROSITE" id="PS52004">
    <property type="entry name" value="KS3_2"/>
    <property type="match status" value="1"/>
</dbReference>
<dbReference type="InterPro" id="IPR001227">
    <property type="entry name" value="Ac_transferase_dom_sf"/>
</dbReference>
<organism evidence="7 8">
    <name type="scientific">Vespula germanica</name>
    <name type="common">German yellow jacket</name>
    <name type="synonym">Paravespula germanica</name>
    <dbReference type="NCBI Taxonomy" id="30212"/>
    <lineage>
        <taxon>Eukaryota</taxon>
        <taxon>Metazoa</taxon>
        <taxon>Ecdysozoa</taxon>
        <taxon>Arthropoda</taxon>
        <taxon>Hexapoda</taxon>
        <taxon>Insecta</taxon>
        <taxon>Pterygota</taxon>
        <taxon>Neoptera</taxon>
        <taxon>Endopterygota</taxon>
        <taxon>Hymenoptera</taxon>
        <taxon>Apocrita</taxon>
        <taxon>Aculeata</taxon>
        <taxon>Vespoidea</taxon>
        <taxon>Vespidae</taxon>
        <taxon>Vespinae</taxon>
        <taxon>Vespula</taxon>
    </lineage>
</organism>
<evidence type="ECO:0000256" key="4">
    <source>
        <dbReference type="PROSITE-ProRule" id="PRU01363"/>
    </source>
</evidence>
<dbReference type="Gene3D" id="3.40.366.10">
    <property type="entry name" value="Malonyl-Coenzyme A Acyl Carrier Protein, domain 2"/>
    <property type="match status" value="1"/>
</dbReference>
<dbReference type="SUPFAM" id="SSF51735">
    <property type="entry name" value="NAD(P)-binding Rossmann-fold domains"/>
    <property type="match status" value="1"/>
</dbReference>
<dbReference type="InterPro" id="IPR049900">
    <property type="entry name" value="PKS_mFAS_DH"/>
</dbReference>
<comment type="caution">
    <text evidence="7">The sequence shown here is derived from an EMBL/GenBank/DDBJ whole genome shotgun (WGS) entry which is preliminary data.</text>
</comment>
<dbReference type="InterPro" id="IPR042104">
    <property type="entry name" value="PKS_dehydratase_sf"/>
</dbReference>
<evidence type="ECO:0000313" key="7">
    <source>
        <dbReference type="EMBL" id="KAF7406105.1"/>
    </source>
</evidence>
<dbReference type="Gene3D" id="3.10.129.110">
    <property type="entry name" value="Polyketide synthase dehydratase"/>
    <property type="match status" value="2"/>
</dbReference>
<dbReference type="GO" id="GO:0004315">
    <property type="term" value="F:3-oxoacyl-[acyl-carrier-protein] synthase activity"/>
    <property type="evidence" value="ECO:0007669"/>
    <property type="project" value="InterPro"/>
</dbReference>
<dbReference type="GO" id="GO:0004312">
    <property type="term" value="F:fatty acid synthase activity"/>
    <property type="evidence" value="ECO:0007669"/>
    <property type="project" value="UniProtKB-EC"/>
</dbReference>
<dbReference type="EMBL" id="JACSDZ010000004">
    <property type="protein sequence ID" value="KAF7406105.1"/>
    <property type="molecule type" value="Genomic_DNA"/>
</dbReference>
<dbReference type="SUPFAM" id="SSF53901">
    <property type="entry name" value="Thiolase-like"/>
    <property type="match status" value="1"/>
</dbReference>
<protein>
    <recommendedName>
        <fullName evidence="9">Fatty acid synthase</fullName>
    </recommendedName>
</protein>
<dbReference type="InterPro" id="IPR050091">
    <property type="entry name" value="PKS_NRPS_Biosynth_Enz"/>
</dbReference>
<evidence type="ECO:0000256" key="2">
    <source>
        <dbReference type="ARBA" id="ARBA00022553"/>
    </source>
</evidence>
<dbReference type="InterPro" id="IPR014031">
    <property type="entry name" value="Ketoacyl_synth_C"/>
</dbReference>
<evidence type="ECO:0000259" key="5">
    <source>
        <dbReference type="PROSITE" id="PS52004"/>
    </source>
</evidence>
<dbReference type="InterPro" id="IPR018201">
    <property type="entry name" value="Ketoacyl_synth_AS"/>
</dbReference>
<dbReference type="Gene3D" id="3.40.50.720">
    <property type="entry name" value="NAD(P)-binding Rossmann-like Domain"/>
    <property type="match status" value="1"/>
</dbReference>
<comment type="caution">
    <text evidence="4">Lacks conserved residue(s) required for the propagation of feature annotation.</text>
</comment>
<dbReference type="InterPro" id="IPR014043">
    <property type="entry name" value="Acyl_transferase_dom"/>
</dbReference>
<dbReference type="Gene3D" id="3.40.47.10">
    <property type="match status" value="1"/>
</dbReference>
<keyword evidence="2" id="KW-0597">Phosphoprotein</keyword>
<dbReference type="Gene3D" id="3.90.180.10">
    <property type="entry name" value="Medium-chain alcohol dehydrogenases, catalytic domain"/>
    <property type="match status" value="1"/>
</dbReference>
<dbReference type="Pfam" id="PF00109">
    <property type="entry name" value="ketoacyl-synt"/>
    <property type="match status" value="1"/>
</dbReference>
<dbReference type="Pfam" id="PF00698">
    <property type="entry name" value="Acyl_transf_1"/>
    <property type="match status" value="2"/>
</dbReference>
<dbReference type="Gene3D" id="3.30.70.250">
    <property type="entry name" value="Malonyl-CoA ACP transacylase, ACP-binding"/>
    <property type="match status" value="1"/>
</dbReference>
<reference evidence="7" key="1">
    <citation type="journal article" date="2020" name="G3 (Bethesda)">
        <title>High-Quality Assemblies for Three Invasive Social Wasps from the &lt;i&gt;Vespula&lt;/i&gt; Genus.</title>
        <authorList>
            <person name="Harrop T.W.R."/>
            <person name="Guhlin J."/>
            <person name="McLaughlin G.M."/>
            <person name="Permina E."/>
            <person name="Stockwell P."/>
            <person name="Gilligan J."/>
            <person name="Le Lec M.F."/>
            <person name="Gruber M.A.M."/>
            <person name="Quinn O."/>
            <person name="Lovegrove M."/>
            <person name="Duncan E.J."/>
            <person name="Remnant E.J."/>
            <person name="Van Eeckhoven J."/>
            <person name="Graham B."/>
            <person name="Knapp R.A."/>
            <person name="Langford K.W."/>
            <person name="Kronenberg Z."/>
            <person name="Press M.O."/>
            <person name="Eacker S.M."/>
            <person name="Wilson-Rankin E.E."/>
            <person name="Purcell J."/>
            <person name="Lester P.J."/>
            <person name="Dearden P.K."/>
        </authorList>
    </citation>
    <scope>NUCLEOTIDE SEQUENCE</scope>
    <source>
        <strain evidence="7">Linc-1</strain>
    </source>
</reference>
<feature type="domain" description="PKS/mFAS DH" evidence="6">
    <location>
        <begin position="774"/>
        <end position="1051"/>
    </location>
</feature>
<evidence type="ECO:0000256" key="1">
    <source>
        <dbReference type="ARBA" id="ARBA00022450"/>
    </source>
</evidence>
<dbReference type="InterPro" id="IPR016039">
    <property type="entry name" value="Thiolase-like"/>
</dbReference>
<keyword evidence="3" id="KW-0808">Transferase</keyword>
<dbReference type="PANTHER" id="PTHR43775">
    <property type="entry name" value="FATTY ACID SYNTHASE"/>
    <property type="match status" value="1"/>
</dbReference>
<dbReference type="InterPro" id="IPR032821">
    <property type="entry name" value="PKS_assoc"/>
</dbReference>